<dbReference type="Proteomes" id="UP000233556">
    <property type="component" value="Unassembled WGS sequence"/>
</dbReference>
<dbReference type="OrthoDB" id="73680at2759"/>
<dbReference type="AlphaFoldDB" id="A0A2I0UF09"/>
<name>A0A2I0UF09_LIMLA</name>
<proteinExistence type="predicted"/>
<keyword evidence="2" id="KW-1185">Reference proteome</keyword>
<reference evidence="2" key="1">
    <citation type="submission" date="2017-11" db="EMBL/GenBank/DDBJ databases">
        <authorList>
            <person name="Lima N.C."/>
            <person name="Parody-Merino A.M."/>
            <person name="Battley P.F."/>
            <person name="Fidler A.E."/>
            <person name="Prosdocimi F."/>
        </authorList>
    </citation>
    <scope>NUCLEOTIDE SEQUENCE [LARGE SCALE GENOMIC DNA]</scope>
</reference>
<organism evidence="1 2">
    <name type="scientific">Limosa lapponica baueri</name>
    <dbReference type="NCBI Taxonomy" id="1758121"/>
    <lineage>
        <taxon>Eukaryota</taxon>
        <taxon>Metazoa</taxon>
        <taxon>Chordata</taxon>
        <taxon>Craniata</taxon>
        <taxon>Vertebrata</taxon>
        <taxon>Euteleostomi</taxon>
        <taxon>Archelosauria</taxon>
        <taxon>Archosauria</taxon>
        <taxon>Dinosauria</taxon>
        <taxon>Saurischia</taxon>
        <taxon>Theropoda</taxon>
        <taxon>Coelurosauria</taxon>
        <taxon>Aves</taxon>
        <taxon>Neognathae</taxon>
        <taxon>Neoaves</taxon>
        <taxon>Charadriiformes</taxon>
        <taxon>Scolopacidae</taxon>
        <taxon>Limosa</taxon>
    </lineage>
</organism>
<evidence type="ECO:0000313" key="1">
    <source>
        <dbReference type="EMBL" id="PKU44619.1"/>
    </source>
</evidence>
<reference evidence="2" key="2">
    <citation type="submission" date="2017-12" db="EMBL/GenBank/DDBJ databases">
        <title>Genome sequence of the Bar-tailed Godwit (Limosa lapponica baueri).</title>
        <authorList>
            <person name="Lima N.C.B."/>
            <person name="Parody-Merino A.M."/>
            <person name="Battley P.F."/>
            <person name="Fidler A.E."/>
            <person name="Prosdocimi F."/>
        </authorList>
    </citation>
    <scope>NUCLEOTIDE SEQUENCE [LARGE SCALE GENOMIC DNA]</scope>
</reference>
<evidence type="ECO:0000313" key="2">
    <source>
        <dbReference type="Proteomes" id="UP000233556"/>
    </source>
</evidence>
<gene>
    <name evidence="1" type="ORF">llap_5055</name>
</gene>
<sequence length="161" mass="18121">MRLKCLQQLMVKMSQAVSYTLEQTREISKEKADRKPLKEKLTIPKKGWSSPVFKPCQGTSLRRRTPFFYEGTQKSESSPEEKDLGVLVDEKLNMSHQLALTAQKANCILGCIPRSMASRESWGFCPSAPLWGDPTWSTVSSSGVLSTGRTWTCWSKFSRGP</sequence>
<accession>A0A2I0UF09</accession>
<protein>
    <submittedName>
        <fullName evidence="1">Uncharacterized protein</fullName>
    </submittedName>
</protein>
<dbReference type="EMBL" id="KZ505814">
    <property type="protein sequence ID" value="PKU44619.1"/>
    <property type="molecule type" value="Genomic_DNA"/>
</dbReference>